<dbReference type="AlphaFoldDB" id="A0AAV3Y5J0"/>
<evidence type="ECO:0000313" key="1">
    <source>
        <dbReference type="EMBL" id="GFN82505.1"/>
    </source>
</evidence>
<proteinExistence type="predicted"/>
<comment type="caution">
    <text evidence="1">The sequence shown here is derived from an EMBL/GenBank/DDBJ whole genome shotgun (WGS) entry which is preliminary data.</text>
</comment>
<accession>A0AAV3Y5J0</accession>
<reference evidence="1 2" key="1">
    <citation type="journal article" date="2021" name="Elife">
        <title>Chloroplast acquisition without the gene transfer in kleptoplastic sea slugs, Plakobranchus ocellatus.</title>
        <authorList>
            <person name="Maeda T."/>
            <person name="Takahashi S."/>
            <person name="Yoshida T."/>
            <person name="Shimamura S."/>
            <person name="Takaki Y."/>
            <person name="Nagai Y."/>
            <person name="Toyoda A."/>
            <person name="Suzuki Y."/>
            <person name="Arimoto A."/>
            <person name="Ishii H."/>
            <person name="Satoh N."/>
            <person name="Nishiyama T."/>
            <person name="Hasebe M."/>
            <person name="Maruyama T."/>
            <person name="Minagawa J."/>
            <person name="Obokata J."/>
            <person name="Shigenobu S."/>
        </authorList>
    </citation>
    <scope>NUCLEOTIDE SEQUENCE [LARGE SCALE GENOMIC DNA]</scope>
</reference>
<gene>
    <name evidence="1" type="ORF">PoB_000901100</name>
</gene>
<name>A0AAV3Y5J0_9GAST</name>
<sequence length="100" mass="11479">MTIHINNISFAAHLSHTTSYLPSIQVFKLLLVPYKLQPHQKRPQDAFERTLYDFEQSKLPQTTSHGEPYAAHYHSTSDHVNLSYVDDSQRSEASLSSYKS</sequence>
<keyword evidence="2" id="KW-1185">Reference proteome</keyword>
<organism evidence="1 2">
    <name type="scientific">Plakobranchus ocellatus</name>
    <dbReference type="NCBI Taxonomy" id="259542"/>
    <lineage>
        <taxon>Eukaryota</taxon>
        <taxon>Metazoa</taxon>
        <taxon>Spiralia</taxon>
        <taxon>Lophotrochozoa</taxon>
        <taxon>Mollusca</taxon>
        <taxon>Gastropoda</taxon>
        <taxon>Heterobranchia</taxon>
        <taxon>Euthyneura</taxon>
        <taxon>Panpulmonata</taxon>
        <taxon>Sacoglossa</taxon>
        <taxon>Placobranchoidea</taxon>
        <taxon>Plakobranchidae</taxon>
        <taxon>Plakobranchus</taxon>
    </lineage>
</organism>
<dbReference type="EMBL" id="BLXT01000992">
    <property type="protein sequence ID" value="GFN82505.1"/>
    <property type="molecule type" value="Genomic_DNA"/>
</dbReference>
<dbReference type="Proteomes" id="UP000735302">
    <property type="component" value="Unassembled WGS sequence"/>
</dbReference>
<protein>
    <submittedName>
        <fullName evidence="1">Uncharacterized protein</fullName>
    </submittedName>
</protein>
<evidence type="ECO:0000313" key="2">
    <source>
        <dbReference type="Proteomes" id="UP000735302"/>
    </source>
</evidence>